<dbReference type="PRINTS" id="PR00380">
    <property type="entry name" value="KINESINHEAVY"/>
</dbReference>
<dbReference type="SMART" id="SM00129">
    <property type="entry name" value="KISc"/>
    <property type="match status" value="1"/>
</dbReference>
<protein>
    <submittedName>
        <fullName evidence="5">Kinesin-4</fullName>
    </submittedName>
</protein>
<dbReference type="InterPro" id="IPR027417">
    <property type="entry name" value="P-loop_NTPase"/>
</dbReference>
<dbReference type="PANTHER" id="PTHR47968">
    <property type="entry name" value="CENTROMERE PROTEIN E"/>
    <property type="match status" value="1"/>
</dbReference>
<dbReference type="PANTHER" id="PTHR47968:SF75">
    <property type="entry name" value="CENTROMERE-ASSOCIATED PROTEIN E"/>
    <property type="match status" value="1"/>
</dbReference>
<dbReference type="InterPro" id="IPR036770">
    <property type="entry name" value="Ankyrin_rpt-contain_sf"/>
</dbReference>
<organism evidence="5">
    <name type="scientific">Trepomonas sp. PC1</name>
    <dbReference type="NCBI Taxonomy" id="1076344"/>
    <lineage>
        <taxon>Eukaryota</taxon>
        <taxon>Metamonada</taxon>
        <taxon>Diplomonadida</taxon>
        <taxon>Hexamitidae</taxon>
        <taxon>Hexamitinae</taxon>
        <taxon>Trepomonas</taxon>
    </lineage>
</organism>
<dbReference type="InterPro" id="IPR001752">
    <property type="entry name" value="Kinesin_motor_dom"/>
</dbReference>
<keyword evidence="3" id="KW-0067">ATP-binding</keyword>
<dbReference type="GO" id="GO:0003777">
    <property type="term" value="F:microtubule motor activity"/>
    <property type="evidence" value="ECO:0007669"/>
    <property type="project" value="InterPro"/>
</dbReference>
<dbReference type="SUPFAM" id="SSF52540">
    <property type="entry name" value="P-loop containing nucleoside triphosphate hydrolases"/>
    <property type="match status" value="1"/>
</dbReference>
<keyword evidence="1" id="KW-0175">Coiled coil</keyword>
<evidence type="ECO:0000256" key="2">
    <source>
        <dbReference type="ARBA" id="ARBA00023175"/>
    </source>
</evidence>
<evidence type="ECO:0000259" key="4">
    <source>
        <dbReference type="PROSITE" id="PS50067"/>
    </source>
</evidence>
<dbReference type="GO" id="GO:0007018">
    <property type="term" value="P:microtubule-based movement"/>
    <property type="evidence" value="ECO:0007669"/>
    <property type="project" value="InterPro"/>
</dbReference>
<dbReference type="GO" id="GO:0005524">
    <property type="term" value="F:ATP binding"/>
    <property type="evidence" value="ECO:0007669"/>
    <property type="project" value="UniProtKB-UniRule"/>
</dbReference>
<feature type="binding site" evidence="3">
    <location>
        <begin position="75"/>
        <end position="82"/>
    </location>
    <ligand>
        <name>ATP</name>
        <dbReference type="ChEBI" id="CHEBI:30616"/>
    </ligand>
</feature>
<evidence type="ECO:0000313" key="5">
    <source>
        <dbReference type="EMBL" id="JAP96310.1"/>
    </source>
</evidence>
<name>A0A146KHV5_9EUKA</name>
<reference evidence="5" key="1">
    <citation type="submission" date="2015-07" db="EMBL/GenBank/DDBJ databases">
        <title>Adaptation to a free-living lifestyle via gene acquisitions in the diplomonad Trepomonas sp. PC1.</title>
        <authorList>
            <person name="Xu F."/>
            <person name="Jerlstrom-Hultqvist J."/>
            <person name="Kolisko M."/>
            <person name="Simpson A.G.B."/>
            <person name="Roger A.J."/>
            <person name="Svard S.G."/>
            <person name="Andersson J.O."/>
        </authorList>
    </citation>
    <scope>NUCLEOTIDE SEQUENCE</scope>
    <source>
        <strain evidence="5">PC1</strain>
    </source>
</reference>
<keyword evidence="3" id="KW-0547">Nucleotide-binding</keyword>
<dbReference type="Pfam" id="PF00225">
    <property type="entry name" value="Kinesin"/>
    <property type="match status" value="1"/>
</dbReference>
<evidence type="ECO:0000256" key="3">
    <source>
        <dbReference type="PROSITE-ProRule" id="PRU00283"/>
    </source>
</evidence>
<dbReference type="GO" id="GO:0008017">
    <property type="term" value="F:microtubule binding"/>
    <property type="evidence" value="ECO:0007669"/>
    <property type="project" value="InterPro"/>
</dbReference>
<dbReference type="PROSITE" id="PS50067">
    <property type="entry name" value="KINESIN_MOTOR_2"/>
    <property type="match status" value="1"/>
</dbReference>
<dbReference type="InterPro" id="IPR036961">
    <property type="entry name" value="Kinesin_motor_dom_sf"/>
</dbReference>
<comment type="similarity">
    <text evidence="3">Belongs to the TRAFAC class myosin-kinesin ATPase superfamily. Kinesin family.</text>
</comment>
<feature type="domain" description="Kinesin motor" evidence="4">
    <location>
        <begin position="1"/>
        <end position="309"/>
    </location>
</feature>
<keyword evidence="2 3" id="KW-0505">Motor protein</keyword>
<dbReference type="EMBL" id="GDID01000296">
    <property type="protein sequence ID" value="JAP96310.1"/>
    <property type="molecule type" value="Transcribed_RNA"/>
</dbReference>
<gene>
    <name evidence="5" type="ORF">TPC1_10396</name>
</gene>
<sequence>IQVACRVRPLLPTDEGAICVQLKDQSCTIHTETPQEFHFDRIFDQNSTQDEIFQLARPVIDSALDGINATIFSFGATCAGKSYTIFGPSDDLGIIPRSIDYIFDYISKMSSDSVKYMLSVSFLEIYLERVRDLLDQQKLDLQVFDQDEAVPNCTQIQIQSISQLKQIIQKANAFKVTAPNKINQQSSRSHCILVLNLIKRDLHKSTVRISKLFLADLAGSEKISKTEAQGLRLSEAKNINKSLLALGKVVNALSQDGHVPYRDSKLTRILKCSLGGNSKTLLIVHISPAEDSISESMSTLIFAQRAKKVVNNAKINEYVDNLSENLLEELILARQVIQKLISKQPIDKSILKRFQQKSDNEFLTKIVQEKKHTAEFDIHDICSSENQFDCVKLHNLQLLKLLELDFEEIHQNQNILTFALSQKNFEAANFILQSNFDVNQKDELNETPLMAACRVGEETAEFFEVFSYLAEKTSKVDQLNSQNQNYIQSVIFNNSDLIALQMIKLMGRFPIHNALCDCVLMHRPECLGYLAAQEDIQEAFELALQICEECTDILIQFAQKITLNQRILQVCSKQILQHFLQLENIELSRENRLLLLQRDQETAQLFANFYVLTESEVQVVIKLNYRKFDFDCENVSKLTLDMAEKLQFDQIKFIQSKLIITQEQTFQDALMQVKNGLNFDCVRKFAGFSGILPSKVNHVEFMYLNGFSWQQAEKVVNIVGKAKSEKLTQICKAKGEAGWLGVLE</sequence>
<evidence type="ECO:0000256" key="1">
    <source>
        <dbReference type="ARBA" id="ARBA00023054"/>
    </source>
</evidence>
<accession>A0A146KHV5</accession>
<dbReference type="SUPFAM" id="SSF48403">
    <property type="entry name" value="Ankyrin repeat"/>
    <property type="match status" value="1"/>
</dbReference>
<feature type="non-terminal residue" evidence="5">
    <location>
        <position position="1"/>
    </location>
</feature>
<dbReference type="InterPro" id="IPR027640">
    <property type="entry name" value="Kinesin-like_fam"/>
</dbReference>
<dbReference type="AlphaFoldDB" id="A0A146KHV5"/>
<proteinExistence type="inferred from homology"/>
<dbReference type="Gene3D" id="1.25.40.20">
    <property type="entry name" value="Ankyrin repeat-containing domain"/>
    <property type="match status" value="1"/>
</dbReference>
<dbReference type="Gene3D" id="3.40.850.10">
    <property type="entry name" value="Kinesin motor domain"/>
    <property type="match status" value="1"/>
</dbReference>